<dbReference type="Proteomes" id="UP001501563">
    <property type="component" value="Unassembled WGS sequence"/>
</dbReference>
<protein>
    <recommendedName>
        <fullName evidence="3">Transposase</fullName>
    </recommendedName>
</protein>
<evidence type="ECO:0000313" key="1">
    <source>
        <dbReference type="EMBL" id="GAA3884665.1"/>
    </source>
</evidence>
<organism evidence="1 2">
    <name type="scientific">Streptomyces lannensis</name>
    <dbReference type="NCBI Taxonomy" id="766498"/>
    <lineage>
        <taxon>Bacteria</taxon>
        <taxon>Bacillati</taxon>
        <taxon>Actinomycetota</taxon>
        <taxon>Actinomycetes</taxon>
        <taxon>Kitasatosporales</taxon>
        <taxon>Streptomycetaceae</taxon>
        <taxon>Streptomyces</taxon>
    </lineage>
</organism>
<sequence length="59" mass="6599">MKCRSDALRSHAWRPATEWAEQRLRAVAYQGAYRVVIIEPRAPDGTPAPSRVRGPAMHG</sequence>
<gene>
    <name evidence="1" type="ORF">GCM10022207_59800</name>
</gene>
<name>A0ABP7KQ67_9ACTN</name>
<comment type="caution">
    <text evidence="1">The sequence shown here is derived from an EMBL/GenBank/DDBJ whole genome shotgun (WGS) entry which is preliminary data.</text>
</comment>
<evidence type="ECO:0008006" key="3">
    <source>
        <dbReference type="Google" id="ProtNLM"/>
    </source>
</evidence>
<evidence type="ECO:0000313" key="2">
    <source>
        <dbReference type="Proteomes" id="UP001501563"/>
    </source>
</evidence>
<reference evidence="2" key="1">
    <citation type="journal article" date="2019" name="Int. J. Syst. Evol. Microbiol.">
        <title>The Global Catalogue of Microorganisms (GCM) 10K type strain sequencing project: providing services to taxonomists for standard genome sequencing and annotation.</title>
        <authorList>
            <consortium name="The Broad Institute Genomics Platform"/>
            <consortium name="The Broad Institute Genome Sequencing Center for Infectious Disease"/>
            <person name="Wu L."/>
            <person name="Ma J."/>
        </authorList>
    </citation>
    <scope>NUCLEOTIDE SEQUENCE [LARGE SCALE GENOMIC DNA]</scope>
    <source>
        <strain evidence="2">JCM 16578</strain>
    </source>
</reference>
<proteinExistence type="predicted"/>
<dbReference type="EMBL" id="BAAAZA010000020">
    <property type="protein sequence ID" value="GAA3884665.1"/>
    <property type="molecule type" value="Genomic_DNA"/>
</dbReference>
<accession>A0ABP7KQ67</accession>
<keyword evidence="2" id="KW-1185">Reference proteome</keyword>